<evidence type="ECO:0000313" key="5">
    <source>
        <dbReference type="Proteomes" id="UP000437065"/>
    </source>
</evidence>
<evidence type="ECO:0000259" key="3">
    <source>
        <dbReference type="PROSITE" id="PS01031"/>
    </source>
</evidence>
<dbReference type="RefSeq" id="WP_159662225.1">
    <property type="nucleotide sequence ID" value="NZ_WUUS01000001.1"/>
</dbReference>
<dbReference type="Pfam" id="PF00011">
    <property type="entry name" value="HSP20"/>
    <property type="match status" value="1"/>
</dbReference>
<evidence type="ECO:0000256" key="1">
    <source>
        <dbReference type="PROSITE-ProRule" id="PRU00285"/>
    </source>
</evidence>
<dbReference type="Gene3D" id="2.60.40.790">
    <property type="match status" value="1"/>
</dbReference>
<comment type="similarity">
    <text evidence="1 2">Belongs to the small heat shock protein (HSP20) family.</text>
</comment>
<dbReference type="AlphaFoldDB" id="A0A6B0SSY2"/>
<evidence type="ECO:0000313" key="4">
    <source>
        <dbReference type="EMBL" id="MXR39783.1"/>
    </source>
</evidence>
<dbReference type="InterPro" id="IPR008978">
    <property type="entry name" value="HSP20-like_chaperone"/>
</dbReference>
<accession>A0A6B0SSY2</accession>
<feature type="domain" description="SHSP" evidence="3">
    <location>
        <begin position="6"/>
        <end position="119"/>
    </location>
</feature>
<keyword evidence="5" id="KW-1185">Reference proteome</keyword>
<dbReference type="OrthoDB" id="261383at2157"/>
<gene>
    <name evidence="4" type="ORF">GRX01_00190</name>
</gene>
<evidence type="ECO:0000256" key="2">
    <source>
        <dbReference type="RuleBase" id="RU003616"/>
    </source>
</evidence>
<reference evidence="4 5" key="1">
    <citation type="submission" date="2019-12" db="EMBL/GenBank/DDBJ databases">
        <title>Isolation and characterization of three novel carbon monoxide-oxidizing members of Halobacteria from salione crusts and soils.</title>
        <authorList>
            <person name="Myers M.R."/>
            <person name="King G.M."/>
        </authorList>
    </citation>
    <scope>NUCLEOTIDE SEQUENCE [LARGE SCALE GENOMIC DNA]</scope>
    <source>
        <strain evidence="4 5">WSA2</strain>
    </source>
</reference>
<dbReference type="CDD" id="cd06464">
    <property type="entry name" value="ACD_sHsps-like"/>
    <property type="match status" value="1"/>
</dbReference>
<dbReference type="SUPFAM" id="SSF49764">
    <property type="entry name" value="HSP20-like chaperones"/>
    <property type="match status" value="1"/>
</dbReference>
<organism evidence="4 5">
    <name type="scientific">Halobaculum saliterrae</name>
    <dbReference type="NCBI Taxonomy" id="2073113"/>
    <lineage>
        <taxon>Archaea</taxon>
        <taxon>Methanobacteriati</taxon>
        <taxon>Methanobacteriota</taxon>
        <taxon>Stenosarchaea group</taxon>
        <taxon>Halobacteria</taxon>
        <taxon>Halobacteriales</taxon>
        <taxon>Haloferacaceae</taxon>
        <taxon>Halobaculum</taxon>
    </lineage>
</organism>
<name>A0A6B0SSY2_9EURY</name>
<dbReference type="Proteomes" id="UP000437065">
    <property type="component" value="Unassembled WGS sequence"/>
</dbReference>
<dbReference type="EMBL" id="WUUS01000001">
    <property type="protein sequence ID" value="MXR39783.1"/>
    <property type="molecule type" value="Genomic_DNA"/>
</dbReference>
<comment type="caution">
    <text evidence="4">The sequence shown here is derived from an EMBL/GenBank/DDBJ whole genome shotgun (WGS) entry which is preliminary data.</text>
</comment>
<dbReference type="PROSITE" id="PS01031">
    <property type="entry name" value="SHSP"/>
    <property type="match status" value="1"/>
</dbReference>
<dbReference type="InterPro" id="IPR002068">
    <property type="entry name" value="A-crystallin/Hsp20_dom"/>
</dbReference>
<sequence length="120" mass="13305">MSKLREALRDLPEPVFADLLESEDAYLLVIDLPGASAETTDVSVERGRLHVEARREKAPDREFSYVEEDRPLFLDAEIPLPPDATHEGSEAEMDRGVLSVRLPKRAAAPEHEIAVTDADA</sequence>
<protein>
    <submittedName>
        <fullName evidence="4">Hsp20 family protein</fullName>
    </submittedName>
</protein>
<proteinExistence type="inferred from homology"/>